<dbReference type="InterPro" id="IPR001387">
    <property type="entry name" value="Cro/C1-type_HTH"/>
</dbReference>
<dbReference type="SUPFAM" id="SSF47413">
    <property type="entry name" value="lambda repressor-like DNA-binding domains"/>
    <property type="match status" value="1"/>
</dbReference>
<dbReference type="Pfam" id="PF17765">
    <property type="entry name" value="MLTR_LBD"/>
    <property type="match status" value="1"/>
</dbReference>
<protein>
    <submittedName>
        <fullName evidence="2">Transcriptional regulator</fullName>
    </submittedName>
</protein>
<dbReference type="Gene3D" id="3.30.450.180">
    <property type="match status" value="1"/>
</dbReference>
<dbReference type="GO" id="GO:0003677">
    <property type="term" value="F:DNA binding"/>
    <property type="evidence" value="ECO:0007669"/>
    <property type="project" value="InterPro"/>
</dbReference>
<dbReference type="PANTHER" id="PTHR35010:SF3">
    <property type="entry name" value="BLL4873 PROTEIN"/>
    <property type="match status" value="1"/>
</dbReference>
<dbReference type="InterPro" id="IPR041413">
    <property type="entry name" value="MLTR_LBD"/>
</dbReference>
<dbReference type="Pfam" id="PF13560">
    <property type="entry name" value="HTH_31"/>
    <property type="match status" value="1"/>
</dbReference>
<dbReference type="PROSITE" id="PS50943">
    <property type="entry name" value="HTH_CROC1"/>
    <property type="match status" value="1"/>
</dbReference>
<evidence type="ECO:0000313" key="2">
    <source>
        <dbReference type="EMBL" id="GHO48375.1"/>
    </source>
</evidence>
<name>A0A8J3I7P7_9CHLR</name>
<gene>
    <name evidence="2" type="ORF">KSX_65380</name>
</gene>
<dbReference type="RefSeq" id="WP_220197593.1">
    <property type="nucleotide sequence ID" value="NZ_BNJF01000004.1"/>
</dbReference>
<accession>A0A8J3I7P7</accession>
<feature type="domain" description="HTH cro/C1-type" evidence="1">
    <location>
        <begin position="39"/>
        <end position="86"/>
    </location>
</feature>
<sequence length="278" mass="32279">MNDAERRSELAHFLRTRRERLSPVQVDLPRLGRRRRTPGLRREELAQIADVSLSWYIKLEQGQDIQVSVQVLESLSRALQFTADEQLHLFALARQELPLPSSSTPQQECSYLKPILDSFLPNPAFVTNERWDVIARNQATVQVFTPSMRLAPADRNLLWLIFTHPAQRKLFVHWEAIAQRMLALFRMSEGLYREDVWFLEQRDLLMQASSEFRAWWSLHDVNQAHMRRKELNHPVVGSLVLQSTTLQVADAPHLKLFLYTPLPEEDTASKLIQLVASP</sequence>
<reference evidence="2" key="1">
    <citation type="submission" date="2020-10" db="EMBL/GenBank/DDBJ databases">
        <title>Taxonomic study of unclassified bacteria belonging to the class Ktedonobacteria.</title>
        <authorList>
            <person name="Yabe S."/>
            <person name="Wang C.M."/>
            <person name="Zheng Y."/>
            <person name="Sakai Y."/>
            <person name="Cavaletti L."/>
            <person name="Monciardini P."/>
            <person name="Donadio S."/>
        </authorList>
    </citation>
    <scope>NUCLEOTIDE SEQUENCE</scope>
    <source>
        <strain evidence="2">SOSP1-1</strain>
    </source>
</reference>
<evidence type="ECO:0000259" key="1">
    <source>
        <dbReference type="PROSITE" id="PS50943"/>
    </source>
</evidence>
<dbReference type="Proteomes" id="UP000612362">
    <property type="component" value="Unassembled WGS sequence"/>
</dbReference>
<organism evidence="2 3">
    <name type="scientific">Ktedonospora formicarum</name>
    <dbReference type="NCBI Taxonomy" id="2778364"/>
    <lineage>
        <taxon>Bacteria</taxon>
        <taxon>Bacillati</taxon>
        <taxon>Chloroflexota</taxon>
        <taxon>Ktedonobacteria</taxon>
        <taxon>Ktedonobacterales</taxon>
        <taxon>Ktedonobacteraceae</taxon>
        <taxon>Ktedonospora</taxon>
    </lineage>
</organism>
<dbReference type="Gene3D" id="1.10.260.40">
    <property type="entry name" value="lambda repressor-like DNA-binding domains"/>
    <property type="match status" value="1"/>
</dbReference>
<dbReference type="AlphaFoldDB" id="A0A8J3I7P7"/>
<keyword evidence="3" id="KW-1185">Reference proteome</keyword>
<dbReference type="EMBL" id="BNJF01000004">
    <property type="protein sequence ID" value="GHO48375.1"/>
    <property type="molecule type" value="Genomic_DNA"/>
</dbReference>
<dbReference type="PANTHER" id="PTHR35010">
    <property type="entry name" value="BLL4672 PROTEIN-RELATED"/>
    <property type="match status" value="1"/>
</dbReference>
<evidence type="ECO:0000313" key="3">
    <source>
        <dbReference type="Proteomes" id="UP000612362"/>
    </source>
</evidence>
<comment type="caution">
    <text evidence="2">The sequence shown here is derived from an EMBL/GenBank/DDBJ whole genome shotgun (WGS) entry which is preliminary data.</text>
</comment>
<dbReference type="SMART" id="SM00530">
    <property type="entry name" value="HTH_XRE"/>
    <property type="match status" value="1"/>
</dbReference>
<proteinExistence type="predicted"/>
<dbReference type="InterPro" id="IPR010982">
    <property type="entry name" value="Lambda_DNA-bd_dom_sf"/>
</dbReference>